<name>U5E8X4_NOCAS</name>
<dbReference type="Gene3D" id="3.40.50.1820">
    <property type="entry name" value="alpha/beta hydrolase"/>
    <property type="match status" value="1"/>
</dbReference>
<evidence type="ECO:0000313" key="3">
    <source>
        <dbReference type="Proteomes" id="UP000017048"/>
    </source>
</evidence>
<dbReference type="InterPro" id="IPR029058">
    <property type="entry name" value="AB_hydrolase_fold"/>
</dbReference>
<dbReference type="InterPro" id="IPR000073">
    <property type="entry name" value="AB_hydrolase_1"/>
</dbReference>
<dbReference type="Proteomes" id="UP000017048">
    <property type="component" value="Unassembled WGS sequence"/>
</dbReference>
<evidence type="ECO:0000313" key="2">
    <source>
        <dbReference type="EMBL" id="GAD83810.1"/>
    </source>
</evidence>
<proteinExistence type="predicted"/>
<feature type="domain" description="AB hydrolase-1" evidence="1">
    <location>
        <begin position="41"/>
        <end position="256"/>
    </location>
</feature>
<reference evidence="2 3" key="1">
    <citation type="journal article" date="2014" name="BMC Genomics">
        <title>Genome based analysis of type-I polyketide synthase and nonribosomal peptide synthetase gene clusters in seven strains of five representative Nocardia species.</title>
        <authorList>
            <person name="Komaki H."/>
            <person name="Ichikawa N."/>
            <person name="Hosoyama A."/>
            <person name="Takahashi-Nakaguchi A."/>
            <person name="Matsuzawa T."/>
            <person name="Suzuki K."/>
            <person name="Fujita N."/>
            <person name="Gonoi T."/>
        </authorList>
    </citation>
    <scope>NUCLEOTIDE SEQUENCE [LARGE SCALE GENOMIC DNA]</scope>
    <source>
        <strain evidence="2 3">NBRC 15531</strain>
    </source>
</reference>
<dbReference type="PANTHER" id="PTHR43433:SF4">
    <property type="entry name" value="NON-HEME CHLOROPEROXIDASE-RELATED"/>
    <property type="match status" value="1"/>
</dbReference>
<protein>
    <submittedName>
        <fullName evidence="2">Hydrolase</fullName>
    </submittedName>
</protein>
<dbReference type="Pfam" id="PF12697">
    <property type="entry name" value="Abhydrolase_6"/>
    <property type="match status" value="1"/>
</dbReference>
<dbReference type="GO" id="GO:0016787">
    <property type="term" value="F:hydrolase activity"/>
    <property type="evidence" value="ECO:0007669"/>
    <property type="project" value="UniProtKB-KW"/>
</dbReference>
<gene>
    <name evidence="2" type="ORF">NCAST_20_03790</name>
</gene>
<accession>U5E8X4</accession>
<keyword evidence="3" id="KW-1185">Reference proteome</keyword>
<dbReference type="GeneID" id="91519844"/>
<keyword evidence="2" id="KW-0378">Hydrolase</keyword>
<dbReference type="STRING" id="1824.SAMN05444423_1011115"/>
<sequence length="271" mass="29175">MAEVQGFEVTEGVLEHGMPYLAFGAGRPLVFLRWFMPDHANPTGWIRKSEVKTLAPLARHFRVYAVNRAPGMAVGTTMADIAREHAEGLAAEFGGPVDVLGISSGGSLALQLAADHPSAVRRLVIASSGYRLEDEARASQMQYATAAAAGRRSLHHLATQGIESPVKRRLVSAFAWLADPLVRPKNPADTLAFVRAEDAFDVDGELAAITAPTLVIGGDRDEFYSVDTFRHTAEGIPGARLVLYPDTTHLGAIKHPRFAPEVTAFLDAPED</sequence>
<dbReference type="SUPFAM" id="SSF53474">
    <property type="entry name" value="alpha/beta-Hydrolases"/>
    <property type="match status" value="1"/>
</dbReference>
<dbReference type="RefSeq" id="WP_022566208.1">
    <property type="nucleotide sequence ID" value="NZ_BAFO02000020.1"/>
</dbReference>
<dbReference type="AlphaFoldDB" id="U5E8X4"/>
<dbReference type="PRINTS" id="PR00111">
    <property type="entry name" value="ABHYDROLASE"/>
</dbReference>
<dbReference type="PANTHER" id="PTHR43433">
    <property type="entry name" value="HYDROLASE, ALPHA/BETA FOLD FAMILY PROTEIN"/>
    <property type="match status" value="1"/>
</dbReference>
<organism evidence="2 3">
    <name type="scientific">Nocardia asteroides NBRC 15531</name>
    <dbReference type="NCBI Taxonomy" id="1110697"/>
    <lineage>
        <taxon>Bacteria</taxon>
        <taxon>Bacillati</taxon>
        <taxon>Actinomycetota</taxon>
        <taxon>Actinomycetes</taxon>
        <taxon>Mycobacteriales</taxon>
        <taxon>Nocardiaceae</taxon>
        <taxon>Nocardia</taxon>
    </lineage>
</organism>
<dbReference type="eggNOG" id="COG2021">
    <property type="taxonomic scope" value="Bacteria"/>
</dbReference>
<comment type="caution">
    <text evidence="2">The sequence shown here is derived from an EMBL/GenBank/DDBJ whole genome shotgun (WGS) entry which is preliminary data.</text>
</comment>
<dbReference type="InterPro" id="IPR050471">
    <property type="entry name" value="AB_hydrolase"/>
</dbReference>
<dbReference type="EMBL" id="BAFO02000020">
    <property type="protein sequence ID" value="GAD83810.1"/>
    <property type="molecule type" value="Genomic_DNA"/>
</dbReference>
<evidence type="ECO:0000259" key="1">
    <source>
        <dbReference type="Pfam" id="PF12697"/>
    </source>
</evidence>